<proteinExistence type="predicted"/>
<evidence type="ECO:0000313" key="4">
    <source>
        <dbReference type="Proteomes" id="UP000030747"/>
    </source>
</evidence>
<accession>U6KVZ7</accession>
<protein>
    <recommendedName>
        <fullName evidence="2">Protein kinase domain-containing protein</fullName>
    </recommendedName>
</protein>
<dbReference type="InterPro" id="IPR001245">
    <property type="entry name" value="Ser-Thr/Tyr_kinase_cat_dom"/>
</dbReference>
<dbReference type="VEuPathDB" id="ToxoDB:ETH2_1360900"/>
<feature type="region of interest" description="Disordered" evidence="1">
    <location>
        <begin position="123"/>
        <end position="152"/>
    </location>
</feature>
<evidence type="ECO:0000313" key="3">
    <source>
        <dbReference type="EMBL" id="CDJ39680.1"/>
    </source>
</evidence>
<dbReference type="OrthoDB" id="24822at2759"/>
<keyword evidence="4" id="KW-1185">Reference proteome</keyword>
<dbReference type="Gene3D" id="1.10.510.10">
    <property type="entry name" value="Transferase(Phosphotransferase) domain 1"/>
    <property type="match status" value="1"/>
</dbReference>
<reference evidence="3" key="1">
    <citation type="submission" date="2013-10" db="EMBL/GenBank/DDBJ databases">
        <title>Genomic analysis of the causative agents of coccidiosis in chickens.</title>
        <authorList>
            <person name="Reid A.J."/>
            <person name="Blake D."/>
            <person name="Billington K."/>
            <person name="Browne H."/>
            <person name="Dunn M."/>
            <person name="Hung S."/>
            <person name="Kawahara F."/>
            <person name="Miranda-Saavedra D."/>
            <person name="Mourier T."/>
            <person name="Nagra H."/>
            <person name="Otto T.D."/>
            <person name="Rawlings N."/>
            <person name="Sanchez A."/>
            <person name="Sanders M."/>
            <person name="Subramaniam C."/>
            <person name="Tay Y."/>
            <person name="Dear P."/>
            <person name="Doerig C."/>
            <person name="Gruber A."/>
            <person name="Parkinson J."/>
            <person name="Shirley M."/>
            <person name="Wan K.L."/>
            <person name="Berriman M."/>
            <person name="Tomley F."/>
            <person name="Pain A."/>
        </authorList>
    </citation>
    <scope>NUCLEOTIDE SEQUENCE [LARGE SCALE GENOMIC DNA]</scope>
    <source>
        <strain evidence="3">Houghton</strain>
    </source>
</reference>
<dbReference type="InterPro" id="IPR051647">
    <property type="entry name" value="Mediator_comp_sub12"/>
</dbReference>
<dbReference type="InterPro" id="IPR000719">
    <property type="entry name" value="Prot_kinase_dom"/>
</dbReference>
<dbReference type="GO" id="GO:0004672">
    <property type="term" value="F:protein kinase activity"/>
    <property type="evidence" value="ECO:0007669"/>
    <property type="project" value="InterPro"/>
</dbReference>
<dbReference type="Proteomes" id="UP000030747">
    <property type="component" value="Unassembled WGS sequence"/>
</dbReference>
<feature type="compositionally biased region" description="Low complexity" evidence="1">
    <location>
        <begin position="123"/>
        <end position="141"/>
    </location>
</feature>
<organism evidence="3 4">
    <name type="scientific">Eimeria tenella</name>
    <name type="common">Coccidian parasite</name>
    <dbReference type="NCBI Taxonomy" id="5802"/>
    <lineage>
        <taxon>Eukaryota</taxon>
        <taxon>Sar</taxon>
        <taxon>Alveolata</taxon>
        <taxon>Apicomplexa</taxon>
        <taxon>Conoidasida</taxon>
        <taxon>Coccidia</taxon>
        <taxon>Eucoccidiorida</taxon>
        <taxon>Eimeriorina</taxon>
        <taxon>Eimeriidae</taxon>
        <taxon>Eimeria</taxon>
    </lineage>
</organism>
<feature type="compositionally biased region" description="Basic and acidic residues" evidence="1">
    <location>
        <begin position="142"/>
        <end position="152"/>
    </location>
</feature>
<dbReference type="PANTHER" id="PTHR46007:SF12">
    <property type="entry name" value="C2H2-TYPE DOMAIN-CONTAINING PROTEIN-RELATED"/>
    <property type="match status" value="1"/>
</dbReference>
<dbReference type="RefSeq" id="XP_013230435.1">
    <property type="nucleotide sequence ID" value="XM_013374981.1"/>
</dbReference>
<feature type="domain" description="Protein kinase" evidence="2">
    <location>
        <begin position="145"/>
        <end position="297"/>
    </location>
</feature>
<dbReference type="SUPFAM" id="SSF56112">
    <property type="entry name" value="Protein kinase-like (PK-like)"/>
    <property type="match status" value="2"/>
</dbReference>
<dbReference type="Pfam" id="PF07714">
    <property type="entry name" value="PK_Tyr_Ser-Thr"/>
    <property type="match status" value="1"/>
</dbReference>
<sequence length="525" mass="56065">MANSPAARTGALQQDKAAAAAAPAAAAAAQAAKTQQRQSPLSGDCRSKEAGEALPAAEYCSSSSSSSSSSKGLLCCGRETRGGSGCSSLLPSVCVSSSSSSSSTSCGCSWTVSSSKSSCSTSSSSSSSEAGAAAQQQQQQQDLERVRSCRNKGDEKRMQQELLLSKLLDHPNIIKTYEVFSSSSKLWAVMELCTGGTLLQHAMPPAAAAAEQQQQQQHRGADRRAHRRPVLGAEPILLSSEAAKAKAVRSIFEEIDWGLSIYKPLRSNGVAQVLQGVLEKDPRRRWSSRQVLQHPYFRGYASPGPPLHTPAAAAAAAARGALKPQEGLMLLRCFVALLIMARLLREEATLNWLRLFRLLDSRSSGALQAEELQQQLAAALLQQMQQKGLSPQQQHQQQQQLEALIRYVLQSYFKSLGTPGFAAMPYSYFIAACLTSASAIQQHYGEVEGAFLMMQRARQQQQQQQQQQQPRNGKRDRATVGPVTPAAAAAAAAAAKSPWCSSSSTAAAAQLIELTSSSRIRNDAA</sequence>
<feature type="compositionally biased region" description="Low complexity" evidence="1">
    <location>
        <begin position="459"/>
        <end position="469"/>
    </location>
</feature>
<reference evidence="3" key="2">
    <citation type="submission" date="2013-10" db="EMBL/GenBank/DDBJ databases">
        <authorList>
            <person name="Aslett M."/>
        </authorList>
    </citation>
    <scope>NUCLEOTIDE SEQUENCE [LARGE SCALE GENOMIC DNA]</scope>
    <source>
        <strain evidence="3">Houghton</strain>
    </source>
</reference>
<dbReference type="VEuPathDB" id="ToxoDB:ETH_00039185"/>
<dbReference type="EMBL" id="HG674584">
    <property type="protein sequence ID" value="CDJ39680.1"/>
    <property type="molecule type" value="Genomic_DNA"/>
</dbReference>
<feature type="region of interest" description="Disordered" evidence="1">
    <location>
        <begin position="204"/>
        <end position="227"/>
    </location>
</feature>
<dbReference type="AlphaFoldDB" id="U6KVZ7"/>
<dbReference type="InterPro" id="IPR011009">
    <property type="entry name" value="Kinase-like_dom_sf"/>
</dbReference>
<gene>
    <name evidence="3" type="ORF">ETH_00039185</name>
</gene>
<dbReference type="GO" id="GO:0003713">
    <property type="term" value="F:transcription coactivator activity"/>
    <property type="evidence" value="ECO:0007669"/>
    <property type="project" value="TreeGrafter"/>
</dbReference>
<dbReference type="Gene3D" id="3.30.200.20">
    <property type="entry name" value="Phosphorylase Kinase, domain 1"/>
    <property type="match status" value="1"/>
</dbReference>
<dbReference type="SMART" id="SM00220">
    <property type="entry name" value="S_TKc"/>
    <property type="match status" value="1"/>
</dbReference>
<name>U6KVZ7_EIMTE</name>
<dbReference type="GO" id="GO:0016592">
    <property type="term" value="C:mediator complex"/>
    <property type="evidence" value="ECO:0007669"/>
    <property type="project" value="TreeGrafter"/>
</dbReference>
<dbReference type="GeneID" id="25256878"/>
<dbReference type="GO" id="GO:0005524">
    <property type="term" value="F:ATP binding"/>
    <property type="evidence" value="ECO:0007669"/>
    <property type="project" value="InterPro"/>
</dbReference>
<feature type="region of interest" description="Disordered" evidence="1">
    <location>
        <begin position="456"/>
        <end position="485"/>
    </location>
</feature>
<evidence type="ECO:0000256" key="1">
    <source>
        <dbReference type="SAM" id="MobiDB-lite"/>
    </source>
</evidence>
<evidence type="ECO:0000259" key="2">
    <source>
        <dbReference type="SMART" id="SM00220"/>
    </source>
</evidence>
<dbReference type="GO" id="GO:0045944">
    <property type="term" value="P:positive regulation of transcription by RNA polymerase II"/>
    <property type="evidence" value="ECO:0007669"/>
    <property type="project" value="TreeGrafter"/>
</dbReference>
<feature type="compositionally biased region" description="Low complexity" evidence="1">
    <location>
        <begin position="204"/>
        <end position="218"/>
    </location>
</feature>
<dbReference type="PANTHER" id="PTHR46007">
    <property type="entry name" value="MEDIATOR OF RNA POLYMERASE II TRANSCRIPTION SUBUNIT 12"/>
    <property type="match status" value="1"/>
</dbReference>